<name>A0A5C3MH23_9AGAR</name>
<reference evidence="3 4" key="1">
    <citation type="journal article" date="2019" name="Nat. Ecol. Evol.">
        <title>Megaphylogeny resolves global patterns of mushroom evolution.</title>
        <authorList>
            <person name="Varga T."/>
            <person name="Krizsan K."/>
            <person name="Foldi C."/>
            <person name="Dima B."/>
            <person name="Sanchez-Garcia M."/>
            <person name="Sanchez-Ramirez S."/>
            <person name="Szollosi G.J."/>
            <person name="Szarkandi J.G."/>
            <person name="Papp V."/>
            <person name="Albert L."/>
            <person name="Andreopoulos W."/>
            <person name="Angelini C."/>
            <person name="Antonin V."/>
            <person name="Barry K.W."/>
            <person name="Bougher N.L."/>
            <person name="Buchanan P."/>
            <person name="Buyck B."/>
            <person name="Bense V."/>
            <person name="Catcheside P."/>
            <person name="Chovatia M."/>
            <person name="Cooper J."/>
            <person name="Damon W."/>
            <person name="Desjardin D."/>
            <person name="Finy P."/>
            <person name="Geml J."/>
            <person name="Haridas S."/>
            <person name="Hughes K."/>
            <person name="Justo A."/>
            <person name="Karasinski D."/>
            <person name="Kautmanova I."/>
            <person name="Kiss B."/>
            <person name="Kocsube S."/>
            <person name="Kotiranta H."/>
            <person name="LaButti K.M."/>
            <person name="Lechner B.E."/>
            <person name="Liimatainen K."/>
            <person name="Lipzen A."/>
            <person name="Lukacs Z."/>
            <person name="Mihaltcheva S."/>
            <person name="Morgado L.N."/>
            <person name="Niskanen T."/>
            <person name="Noordeloos M.E."/>
            <person name="Ohm R.A."/>
            <person name="Ortiz-Santana B."/>
            <person name="Ovrebo C."/>
            <person name="Racz N."/>
            <person name="Riley R."/>
            <person name="Savchenko A."/>
            <person name="Shiryaev A."/>
            <person name="Soop K."/>
            <person name="Spirin V."/>
            <person name="Szebenyi C."/>
            <person name="Tomsovsky M."/>
            <person name="Tulloss R.E."/>
            <person name="Uehling J."/>
            <person name="Grigoriev I.V."/>
            <person name="Vagvolgyi C."/>
            <person name="Papp T."/>
            <person name="Martin F.M."/>
            <person name="Miettinen O."/>
            <person name="Hibbett D.S."/>
            <person name="Nagy L.G."/>
        </authorList>
    </citation>
    <scope>NUCLEOTIDE SEQUENCE [LARGE SCALE GENOMIC DNA]</scope>
    <source>
        <strain evidence="3 4">CBS 166.37</strain>
    </source>
</reference>
<feature type="compositionally biased region" description="Polar residues" evidence="2">
    <location>
        <begin position="352"/>
        <end position="378"/>
    </location>
</feature>
<dbReference type="Proteomes" id="UP000308652">
    <property type="component" value="Unassembled WGS sequence"/>
</dbReference>
<feature type="compositionally biased region" description="Polar residues" evidence="2">
    <location>
        <begin position="64"/>
        <end position="85"/>
    </location>
</feature>
<feature type="compositionally biased region" description="Acidic residues" evidence="2">
    <location>
        <begin position="688"/>
        <end position="697"/>
    </location>
</feature>
<feature type="compositionally biased region" description="Polar residues" evidence="2">
    <location>
        <begin position="278"/>
        <end position="308"/>
    </location>
</feature>
<sequence>MELKEALEDIKENLQRKVRNHQQDLYQVEGDGGQGIISDISLARMTTPILRTNTMNSRRRTTYDKTSYGTIPTSLSPTDSLPTLIQSTSNMSNSSSSPPQPTTPPRPSRSRTRYGDIGRVPLHRRGTSKTYERLEDLLKEAGYKETRIFTPEGERTEAAAQHNASAKSIGMQEERRSSMRDGVGAVVGFLAGLMPGTTVSRPTSAMGLHDAPEDDFLRPPSPRAYSPPGSPLAHRQSQKQKAKTSPTSDSTTPTNMYSPSLESLGDALTPRTGGHNLPSRSTTPGIPPTQSDYQQHLSHRVSGQNLSAAQRHLQKQASRASLHHPVPFSPLTSSSSMAHPRPSRAGAYLRHMSSTPNMPLRPSSTPAHRSRNTIVLNDSDNEEVGGGYGRRGNGEGEEDPQPPLPLTWLETVARAVLFGGAGAYAGGPSNAPAPKKKPELNQDTRGRPQTLRATRSSISQRRRSKPPRARVGLSDQTNHGREGFLAPPPLLLMQLGRGRAGRSEGEISQTRVTCRSAPGSRATSAVRGEDRREKAFINAVKERGRDRRRKDSDRLPSLAKTQTEGDSWVQEREKGKKSTGGRAGNRYLSGWGMGEESDDESDEDGEHHTASSEDEDGELDLARILVPPKRQNSIKSLRKHLTAEAGGSNSRASLMRVPSNARVSQGMSVIPASANRSNSLVQRRRVEEDWDGEENGGEDWGRGWAKRGTVRRPSEDDDEFAGFLGEERDRDRKGFTGSGRSGTKNRLGVPGNWNLIGNGS</sequence>
<protein>
    <submittedName>
        <fullName evidence="3">Uncharacterized protein</fullName>
    </submittedName>
</protein>
<feature type="region of interest" description="Disordered" evidence="2">
    <location>
        <begin position="153"/>
        <end position="177"/>
    </location>
</feature>
<evidence type="ECO:0000256" key="1">
    <source>
        <dbReference type="SAM" id="Coils"/>
    </source>
</evidence>
<organism evidence="3 4">
    <name type="scientific">Crucibulum laeve</name>
    <dbReference type="NCBI Taxonomy" id="68775"/>
    <lineage>
        <taxon>Eukaryota</taxon>
        <taxon>Fungi</taxon>
        <taxon>Dikarya</taxon>
        <taxon>Basidiomycota</taxon>
        <taxon>Agaricomycotina</taxon>
        <taxon>Agaricomycetes</taxon>
        <taxon>Agaricomycetidae</taxon>
        <taxon>Agaricales</taxon>
        <taxon>Agaricineae</taxon>
        <taxon>Nidulariaceae</taxon>
        <taxon>Crucibulum</taxon>
    </lineage>
</organism>
<feature type="compositionally biased region" description="Low complexity" evidence="2">
    <location>
        <begin position="244"/>
        <end position="254"/>
    </location>
</feature>
<feature type="compositionally biased region" description="Basic and acidic residues" evidence="2">
    <location>
        <begin position="436"/>
        <end position="446"/>
    </location>
</feature>
<evidence type="ECO:0000313" key="3">
    <source>
        <dbReference type="EMBL" id="TFK43953.1"/>
    </source>
</evidence>
<dbReference type="OrthoDB" id="2536714at2759"/>
<feature type="compositionally biased region" description="Basic and acidic residues" evidence="2">
    <location>
        <begin position="725"/>
        <end position="734"/>
    </location>
</feature>
<proteinExistence type="predicted"/>
<dbReference type="EMBL" id="ML213591">
    <property type="protein sequence ID" value="TFK43953.1"/>
    <property type="molecule type" value="Genomic_DNA"/>
</dbReference>
<evidence type="ECO:0000256" key="2">
    <source>
        <dbReference type="SAM" id="MobiDB-lite"/>
    </source>
</evidence>
<feature type="compositionally biased region" description="Pro residues" evidence="2">
    <location>
        <begin position="98"/>
        <end position="107"/>
    </location>
</feature>
<feature type="compositionally biased region" description="Low complexity" evidence="2">
    <location>
        <begin position="86"/>
        <end position="97"/>
    </location>
</feature>
<feature type="coiled-coil region" evidence="1">
    <location>
        <begin position="4"/>
        <end position="31"/>
    </location>
</feature>
<feature type="region of interest" description="Disordered" evidence="2">
    <location>
        <begin position="54"/>
        <end position="116"/>
    </location>
</feature>
<feature type="compositionally biased region" description="Basic and acidic residues" evidence="2">
    <location>
        <begin position="527"/>
        <end position="554"/>
    </location>
</feature>
<keyword evidence="4" id="KW-1185">Reference proteome</keyword>
<feature type="region of interest" description="Disordered" evidence="2">
    <location>
        <begin position="201"/>
        <end position="405"/>
    </location>
</feature>
<evidence type="ECO:0000313" key="4">
    <source>
        <dbReference type="Proteomes" id="UP000308652"/>
    </source>
</evidence>
<feature type="region of interest" description="Disordered" evidence="2">
    <location>
        <begin position="425"/>
        <end position="760"/>
    </location>
</feature>
<feature type="compositionally biased region" description="Acidic residues" evidence="2">
    <location>
        <begin position="595"/>
        <end position="604"/>
    </location>
</feature>
<keyword evidence="1" id="KW-0175">Coiled coil</keyword>
<accession>A0A5C3MH23</accession>
<gene>
    <name evidence="3" type="ORF">BDQ12DRAFT_709610</name>
</gene>
<dbReference type="AlphaFoldDB" id="A0A5C3MH23"/>